<dbReference type="OrthoDB" id="5985073at2759"/>
<dbReference type="InterPro" id="IPR036779">
    <property type="entry name" value="LysM_dom_sf"/>
</dbReference>
<dbReference type="Gene3D" id="3.10.350.10">
    <property type="entry name" value="LysM domain"/>
    <property type="match status" value="1"/>
</dbReference>
<protein>
    <recommendedName>
        <fullName evidence="3">LysM domain-containing protein</fullName>
    </recommendedName>
</protein>
<evidence type="ECO:0000256" key="1">
    <source>
        <dbReference type="SAM" id="MobiDB-lite"/>
    </source>
</evidence>
<dbReference type="Pfam" id="PF01476">
    <property type="entry name" value="LysM"/>
    <property type="match status" value="1"/>
</dbReference>
<evidence type="ECO:0000313" key="5">
    <source>
        <dbReference type="Proteomes" id="UP000780801"/>
    </source>
</evidence>
<feature type="chain" id="PRO_5040463453" description="LysM domain-containing protein" evidence="2">
    <location>
        <begin position="20"/>
        <end position="173"/>
    </location>
</feature>
<evidence type="ECO:0000259" key="3">
    <source>
        <dbReference type="PROSITE" id="PS51782"/>
    </source>
</evidence>
<feature type="compositionally biased region" description="Low complexity" evidence="1">
    <location>
        <begin position="106"/>
        <end position="134"/>
    </location>
</feature>
<evidence type="ECO:0000313" key="4">
    <source>
        <dbReference type="EMBL" id="KAF9582487.1"/>
    </source>
</evidence>
<dbReference type="PROSITE" id="PS51782">
    <property type="entry name" value="LYSM"/>
    <property type="match status" value="1"/>
</dbReference>
<name>A0A9P6FVI0_9FUNG</name>
<dbReference type="Proteomes" id="UP000780801">
    <property type="component" value="Unassembled WGS sequence"/>
</dbReference>
<keyword evidence="5" id="KW-1185">Reference proteome</keyword>
<feature type="signal peptide" evidence="2">
    <location>
        <begin position="1"/>
        <end position="19"/>
    </location>
</feature>
<gene>
    <name evidence="4" type="ORF">BGW38_000146</name>
</gene>
<dbReference type="EMBL" id="JAABOA010001034">
    <property type="protein sequence ID" value="KAF9582487.1"/>
    <property type="molecule type" value="Genomic_DNA"/>
</dbReference>
<keyword evidence="2" id="KW-0732">Signal</keyword>
<feature type="region of interest" description="Disordered" evidence="1">
    <location>
        <begin position="106"/>
        <end position="144"/>
    </location>
</feature>
<feature type="compositionally biased region" description="Polar residues" evidence="1">
    <location>
        <begin position="135"/>
        <end position="144"/>
    </location>
</feature>
<reference evidence="4" key="1">
    <citation type="journal article" date="2020" name="Fungal Divers.">
        <title>Resolving the Mortierellaceae phylogeny through synthesis of multi-gene phylogenetics and phylogenomics.</title>
        <authorList>
            <person name="Vandepol N."/>
            <person name="Liber J."/>
            <person name="Desiro A."/>
            <person name="Na H."/>
            <person name="Kennedy M."/>
            <person name="Barry K."/>
            <person name="Grigoriev I.V."/>
            <person name="Miller A.N."/>
            <person name="O'Donnell K."/>
            <person name="Stajich J.E."/>
            <person name="Bonito G."/>
        </authorList>
    </citation>
    <scope>NUCLEOTIDE SEQUENCE</scope>
    <source>
        <strain evidence="4">KOD1015</strain>
    </source>
</reference>
<proteinExistence type="predicted"/>
<evidence type="ECO:0000256" key="2">
    <source>
        <dbReference type="SAM" id="SignalP"/>
    </source>
</evidence>
<comment type="caution">
    <text evidence="4">The sequence shown here is derived from an EMBL/GenBank/DDBJ whole genome shotgun (WGS) entry which is preliminary data.</text>
</comment>
<organism evidence="4 5">
    <name type="scientific">Lunasporangiospora selenospora</name>
    <dbReference type="NCBI Taxonomy" id="979761"/>
    <lineage>
        <taxon>Eukaryota</taxon>
        <taxon>Fungi</taxon>
        <taxon>Fungi incertae sedis</taxon>
        <taxon>Mucoromycota</taxon>
        <taxon>Mortierellomycotina</taxon>
        <taxon>Mortierellomycetes</taxon>
        <taxon>Mortierellales</taxon>
        <taxon>Mortierellaceae</taxon>
        <taxon>Lunasporangiospora</taxon>
    </lineage>
</organism>
<accession>A0A9P6FVI0</accession>
<sequence>MKSILSLAVLALAASQAMAVVPTPVKECTKTIVITPADVSCFDFAAQHGITTDQLYAWNTKLSRKCDNLDVGAPICVSISGTASSTIAKPTSTGVTVPVTSTVTSVRPTSSASSSGSTASSSTSGAATQSTVSTPKPSNSKTTDNAAAGAFGSASSFVAAAGAIAAVAVSLVL</sequence>
<feature type="domain" description="LysM" evidence="3">
    <location>
        <begin position="30"/>
        <end position="77"/>
    </location>
</feature>
<dbReference type="AlphaFoldDB" id="A0A9P6FVI0"/>
<dbReference type="InterPro" id="IPR018392">
    <property type="entry name" value="LysM"/>
</dbReference>
<dbReference type="SMART" id="SM00257">
    <property type="entry name" value="LysM"/>
    <property type="match status" value="1"/>
</dbReference>